<gene>
    <name evidence="2" type="ORF">M407DRAFT_17757</name>
</gene>
<proteinExistence type="predicted"/>
<reference evidence="3" key="2">
    <citation type="submission" date="2015-01" db="EMBL/GenBank/DDBJ databases">
        <title>Evolutionary Origins and Diversification of the Mycorrhizal Mutualists.</title>
        <authorList>
            <consortium name="DOE Joint Genome Institute"/>
            <consortium name="Mycorrhizal Genomics Consortium"/>
            <person name="Kohler A."/>
            <person name="Kuo A."/>
            <person name="Nagy L.G."/>
            <person name="Floudas D."/>
            <person name="Copeland A."/>
            <person name="Barry K.W."/>
            <person name="Cichocki N."/>
            <person name="Veneault-Fourrey C."/>
            <person name="LaButti K."/>
            <person name="Lindquist E.A."/>
            <person name="Lipzen A."/>
            <person name="Lundell T."/>
            <person name="Morin E."/>
            <person name="Murat C."/>
            <person name="Riley R."/>
            <person name="Ohm R."/>
            <person name="Sun H."/>
            <person name="Tunlid A."/>
            <person name="Henrissat B."/>
            <person name="Grigoriev I.V."/>
            <person name="Hibbett D.S."/>
            <person name="Martin F."/>
        </authorList>
    </citation>
    <scope>NUCLEOTIDE SEQUENCE [LARGE SCALE GENOMIC DNA]</scope>
    <source>
        <strain evidence="3">MUT 4182</strain>
    </source>
</reference>
<feature type="region of interest" description="Disordered" evidence="1">
    <location>
        <begin position="430"/>
        <end position="457"/>
    </location>
</feature>
<evidence type="ECO:0000313" key="2">
    <source>
        <dbReference type="EMBL" id="KIO33505.1"/>
    </source>
</evidence>
<dbReference type="HOGENOM" id="CLU_598782_0_0_1"/>
<sequence length="457" mass="51527">MTFGLVIKFREVGNPSQGEQPLLRRSHPDVVVLSALGAEISTKFPHIWNSVGPVWANAMLVLMGHDSEKSDEDESDSAYEKDHSYKPVYRARDLVKWLAVWLENDNVVEASVRDLLLSKIHEWLDATEEPEDLLERLLAVKSTYVEPEKPPIIYNLGVLDLPSELIVDIIQLALQDDPHIVTTLSHVNSAFRTFTLSTPTLWTAIDIMFHENRISAHLERSRSAPLRVRASLTLLTMTRPQGLTKLATLIKMIRQHTSRIACLEMLYTNSVWGKVALHYFAKLGRLPNLDKFEYGLLLHQHFQGDGNLRARCKPRRISLEGLTIKAFRELYSKRVISLKVAKCKEIGMTDWEAALRSMPSLQRLEISDFKIEDPDPGEGADFDNKISLISLLHLQTLSLSRVPRAALIILLEALQTPNLTSATISFLEPDGLRDHSTPAPKLKPQPTKPAASRTRPA</sequence>
<keyword evidence="3" id="KW-1185">Reference proteome</keyword>
<dbReference type="EMBL" id="KN822948">
    <property type="protein sequence ID" value="KIO33505.1"/>
    <property type="molecule type" value="Genomic_DNA"/>
</dbReference>
<name>A0A0C3QLB2_9AGAM</name>
<reference evidence="2 3" key="1">
    <citation type="submission" date="2014-04" db="EMBL/GenBank/DDBJ databases">
        <authorList>
            <consortium name="DOE Joint Genome Institute"/>
            <person name="Kuo A."/>
            <person name="Girlanda M."/>
            <person name="Perotto S."/>
            <person name="Kohler A."/>
            <person name="Nagy L.G."/>
            <person name="Floudas D."/>
            <person name="Copeland A."/>
            <person name="Barry K.W."/>
            <person name="Cichocki N."/>
            <person name="Veneault-Fourrey C."/>
            <person name="LaButti K."/>
            <person name="Lindquist E.A."/>
            <person name="Lipzen A."/>
            <person name="Lundell T."/>
            <person name="Morin E."/>
            <person name="Murat C."/>
            <person name="Sun H."/>
            <person name="Tunlid A."/>
            <person name="Henrissat B."/>
            <person name="Grigoriev I.V."/>
            <person name="Hibbett D.S."/>
            <person name="Martin F."/>
            <person name="Nordberg H.P."/>
            <person name="Cantor M.N."/>
            <person name="Hua S.X."/>
        </authorList>
    </citation>
    <scope>NUCLEOTIDE SEQUENCE [LARGE SCALE GENOMIC DNA]</scope>
    <source>
        <strain evidence="2 3">MUT 4182</strain>
    </source>
</reference>
<dbReference type="Proteomes" id="UP000054248">
    <property type="component" value="Unassembled WGS sequence"/>
</dbReference>
<evidence type="ECO:0000256" key="1">
    <source>
        <dbReference type="SAM" id="MobiDB-lite"/>
    </source>
</evidence>
<protein>
    <recommendedName>
        <fullName evidence="4">F-box domain-containing protein</fullName>
    </recommendedName>
</protein>
<dbReference type="SUPFAM" id="SSF52047">
    <property type="entry name" value="RNI-like"/>
    <property type="match status" value="1"/>
</dbReference>
<accession>A0A0C3QLB2</accession>
<evidence type="ECO:0008006" key="4">
    <source>
        <dbReference type="Google" id="ProtNLM"/>
    </source>
</evidence>
<dbReference type="AlphaFoldDB" id="A0A0C3QLB2"/>
<organism evidence="2 3">
    <name type="scientific">Tulasnella calospora MUT 4182</name>
    <dbReference type="NCBI Taxonomy" id="1051891"/>
    <lineage>
        <taxon>Eukaryota</taxon>
        <taxon>Fungi</taxon>
        <taxon>Dikarya</taxon>
        <taxon>Basidiomycota</taxon>
        <taxon>Agaricomycotina</taxon>
        <taxon>Agaricomycetes</taxon>
        <taxon>Cantharellales</taxon>
        <taxon>Tulasnellaceae</taxon>
        <taxon>Tulasnella</taxon>
    </lineage>
</organism>
<dbReference type="OrthoDB" id="3244423at2759"/>
<evidence type="ECO:0000313" key="3">
    <source>
        <dbReference type="Proteomes" id="UP000054248"/>
    </source>
</evidence>